<evidence type="ECO:0000256" key="9">
    <source>
        <dbReference type="ARBA" id="ARBA00022777"/>
    </source>
</evidence>
<dbReference type="EC" id="2.7.13.3" evidence="3"/>
<comment type="subcellular location">
    <subcellularLocation>
        <location evidence="2">Cell membrane</location>
        <topology evidence="2">Multi-pass membrane protein</topology>
    </subcellularLocation>
</comment>
<evidence type="ECO:0000256" key="13">
    <source>
        <dbReference type="ARBA" id="ARBA00023136"/>
    </source>
</evidence>
<dbReference type="InterPro" id="IPR005467">
    <property type="entry name" value="His_kinase_dom"/>
</dbReference>
<dbReference type="GO" id="GO:0005524">
    <property type="term" value="F:ATP binding"/>
    <property type="evidence" value="ECO:0007669"/>
    <property type="project" value="UniProtKB-KW"/>
</dbReference>
<keyword evidence="13 14" id="KW-0472">Membrane</keyword>
<sequence length="401" mass="45830">MWWLTASMGLLLVLLFWGLMVIAEDQLERISLHQWLDAEATQYERNWQLYGTSGRLPNPYAFDFYQQEQAPQWLSTYQQSGFYEHQLGPEDKHFLVQHHPSGAGLYYLVFKDNADDFLDPFEEQLHHGALLMGLLMSILLMLCGYYLVRTLRQPLQELLTRIPQLAPGQAASVVSARFQELAQIEQQLLASKQQIEGYFRREQEFNRFASHEIRTPLMVLQGSAELLAQIPAVQAQPLAQRAIQRIEQSCSDIRLLTEVFLLLGQERIDTHHIQPVDIGQRLNNLIPSLQTLFNSSGLAVHQNVNETAVVISAPPGFVDVLLTNLLKNAFIHGHQHIQIELSRQTLTICNGVSPDSHPTPGYGYGLQISARICERLGWSLDDDQDDHEFRIIVRWPEQPAH</sequence>
<accession>A0A9X3EFF9</accession>
<dbReference type="PANTHER" id="PTHR45528">
    <property type="entry name" value="SENSOR HISTIDINE KINASE CPXA"/>
    <property type="match status" value="1"/>
</dbReference>
<gene>
    <name evidence="16" type="ORF">OUO13_13830</name>
</gene>
<dbReference type="InterPro" id="IPR003594">
    <property type="entry name" value="HATPase_dom"/>
</dbReference>
<keyword evidence="17" id="KW-1185">Reference proteome</keyword>
<dbReference type="SMART" id="SM00388">
    <property type="entry name" value="HisKA"/>
    <property type="match status" value="1"/>
</dbReference>
<keyword evidence="8" id="KW-0547">Nucleotide-binding</keyword>
<evidence type="ECO:0000256" key="11">
    <source>
        <dbReference type="ARBA" id="ARBA00022989"/>
    </source>
</evidence>
<keyword evidence="7 14" id="KW-0812">Transmembrane</keyword>
<evidence type="ECO:0000256" key="2">
    <source>
        <dbReference type="ARBA" id="ARBA00004651"/>
    </source>
</evidence>
<evidence type="ECO:0000313" key="17">
    <source>
        <dbReference type="Proteomes" id="UP001150830"/>
    </source>
</evidence>
<comment type="catalytic activity">
    <reaction evidence="1">
        <text>ATP + protein L-histidine = ADP + protein N-phospho-L-histidine.</text>
        <dbReference type="EC" id="2.7.13.3"/>
    </reaction>
</comment>
<evidence type="ECO:0000256" key="7">
    <source>
        <dbReference type="ARBA" id="ARBA00022692"/>
    </source>
</evidence>
<evidence type="ECO:0000256" key="14">
    <source>
        <dbReference type="SAM" id="Phobius"/>
    </source>
</evidence>
<dbReference type="InterPro" id="IPR003661">
    <property type="entry name" value="HisK_dim/P_dom"/>
</dbReference>
<dbReference type="InterPro" id="IPR050398">
    <property type="entry name" value="HssS/ArlS-like"/>
</dbReference>
<dbReference type="GO" id="GO:0000155">
    <property type="term" value="F:phosphorelay sensor kinase activity"/>
    <property type="evidence" value="ECO:0007669"/>
    <property type="project" value="InterPro"/>
</dbReference>
<dbReference type="CDD" id="cd00082">
    <property type="entry name" value="HisKA"/>
    <property type="match status" value="1"/>
</dbReference>
<dbReference type="EMBL" id="JAPNOA010000039">
    <property type="protein sequence ID" value="MCY0966270.1"/>
    <property type="molecule type" value="Genomic_DNA"/>
</dbReference>
<organism evidence="16 17">
    <name type="scientific">Parathalassolituus penaei</name>
    <dbReference type="NCBI Taxonomy" id="2997323"/>
    <lineage>
        <taxon>Bacteria</taxon>
        <taxon>Pseudomonadati</taxon>
        <taxon>Pseudomonadota</taxon>
        <taxon>Gammaproteobacteria</taxon>
        <taxon>Oceanospirillales</taxon>
        <taxon>Oceanospirillaceae</taxon>
        <taxon>Parathalassolituus</taxon>
    </lineage>
</organism>
<keyword evidence="10" id="KW-0067">ATP-binding</keyword>
<dbReference type="RefSeq" id="WP_283174478.1">
    <property type="nucleotide sequence ID" value="NZ_JAPNOA010000039.1"/>
</dbReference>
<evidence type="ECO:0000259" key="15">
    <source>
        <dbReference type="PROSITE" id="PS50109"/>
    </source>
</evidence>
<evidence type="ECO:0000256" key="10">
    <source>
        <dbReference type="ARBA" id="ARBA00022840"/>
    </source>
</evidence>
<dbReference type="SMART" id="SM00387">
    <property type="entry name" value="HATPase_c"/>
    <property type="match status" value="1"/>
</dbReference>
<dbReference type="InterPro" id="IPR036097">
    <property type="entry name" value="HisK_dim/P_sf"/>
</dbReference>
<keyword evidence="12" id="KW-0902">Two-component regulatory system</keyword>
<dbReference type="SUPFAM" id="SSF55874">
    <property type="entry name" value="ATPase domain of HSP90 chaperone/DNA topoisomerase II/histidine kinase"/>
    <property type="match status" value="1"/>
</dbReference>
<feature type="transmembrane region" description="Helical" evidence="14">
    <location>
        <begin position="128"/>
        <end position="148"/>
    </location>
</feature>
<evidence type="ECO:0000256" key="5">
    <source>
        <dbReference type="ARBA" id="ARBA00022553"/>
    </source>
</evidence>
<reference evidence="16" key="1">
    <citation type="submission" date="2022-11" db="EMBL/GenBank/DDBJ databases">
        <title>Parathalassolutuus dongxingensis gen. nov., sp. nov., a novel member of family Oceanospirillaceae isolated from a coastal shrimp pond in Guangxi, China.</title>
        <authorList>
            <person name="Chen H."/>
        </authorList>
    </citation>
    <scope>NUCLEOTIDE SEQUENCE</scope>
    <source>
        <strain evidence="16">G-43</strain>
    </source>
</reference>
<dbReference type="PANTHER" id="PTHR45528:SF1">
    <property type="entry name" value="SENSOR HISTIDINE KINASE CPXA"/>
    <property type="match status" value="1"/>
</dbReference>
<protein>
    <recommendedName>
        <fullName evidence="3">histidine kinase</fullName>
        <ecNumber evidence="3">2.7.13.3</ecNumber>
    </recommendedName>
</protein>
<proteinExistence type="predicted"/>
<evidence type="ECO:0000256" key="1">
    <source>
        <dbReference type="ARBA" id="ARBA00000085"/>
    </source>
</evidence>
<dbReference type="AlphaFoldDB" id="A0A9X3EFF9"/>
<dbReference type="Proteomes" id="UP001150830">
    <property type="component" value="Unassembled WGS sequence"/>
</dbReference>
<name>A0A9X3EFF9_9GAMM</name>
<dbReference type="Pfam" id="PF00512">
    <property type="entry name" value="HisKA"/>
    <property type="match status" value="1"/>
</dbReference>
<evidence type="ECO:0000256" key="4">
    <source>
        <dbReference type="ARBA" id="ARBA00022475"/>
    </source>
</evidence>
<dbReference type="Gene3D" id="1.10.287.130">
    <property type="match status" value="1"/>
</dbReference>
<keyword evidence="5" id="KW-0597">Phosphoprotein</keyword>
<dbReference type="Gene3D" id="3.30.565.10">
    <property type="entry name" value="Histidine kinase-like ATPase, C-terminal domain"/>
    <property type="match status" value="1"/>
</dbReference>
<comment type="caution">
    <text evidence="16">The sequence shown here is derived from an EMBL/GenBank/DDBJ whole genome shotgun (WGS) entry which is preliminary data.</text>
</comment>
<evidence type="ECO:0000256" key="3">
    <source>
        <dbReference type="ARBA" id="ARBA00012438"/>
    </source>
</evidence>
<evidence type="ECO:0000256" key="12">
    <source>
        <dbReference type="ARBA" id="ARBA00023012"/>
    </source>
</evidence>
<evidence type="ECO:0000313" key="16">
    <source>
        <dbReference type="EMBL" id="MCY0966270.1"/>
    </source>
</evidence>
<keyword evidence="11 14" id="KW-1133">Transmembrane helix</keyword>
<keyword evidence="9 16" id="KW-0418">Kinase</keyword>
<evidence type="ECO:0000256" key="8">
    <source>
        <dbReference type="ARBA" id="ARBA00022741"/>
    </source>
</evidence>
<dbReference type="SUPFAM" id="SSF47384">
    <property type="entry name" value="Homodimeric domain of signal transducing histidine kinase"/>
    <property type="match status" value="1"/>
</dbReference>
<keyword evidence="4" id="KW-1003">Cell membrane</keyword>
<dbReference type="InterPro" id="IPR036890">
    <property type="entry name" value="HATPase_C_sf"/>
</dbReference>
<keyword evidence="6" id="KW-0808">Transferase</keyword>
<evidence type="ECO:0000256" key="6">
    <source>
        <dbReference type="ARBA" id="ARBA00022679"/>
    </source>
</evidence>
<feature type="domain" description="Histidine kinase" evidence="15">
    <location>
        <begin position="208"/>
        <end position="399"/>
    </location>
</feature>
<dbReference type="PROSITE" id="PS50109">
    <property type="entry name" value="HIS_KIN"/>
    <property type="match status" value="1"/>
</dbReference>
<dbReference type="GO" id="GO:0005886">
    <property type="term" value="C:plasma membrane"/>
    <property type="evidence" value="ECO:0007669"/>
    <property type="project" value="UniProtKB-SubCell"/>
</dbReference>